<evidence type="ECO:0000256" key="8">
    <source>
        <dbReference type="ARBA" id="ARBA00022840"/>
    </source>
</evidence>
<dbReference type="GO" id="GO:0004747">
    <property type="term" value="F:ribokinase activity"/>
    <property type="evidence" value="ECO:0007669"/>
    <property type="project" value="UniProtKB-UniRule"/>
</dbReference>
<feature type="binding site" evidence="12">
    <location>
        <begin position="11"/>
        <end position="13"/>
    </location>
    <ligand>
        <name>substrate</name>
    </ligand>
</feature>
<keyword evidence="7 12" id="KW-0418">Kinase</keyword>
<dbReference type="InterPro" id="IPR002173">
    <property type="entry name" value="Carboh/pur_kinase_PfkB_CS"/>
</dbReference>
<feature type="binding site" evidence="12">
    <location>
        <position position="292"/>
    </location>
    <ligand>
        <name>K(+)</name>
        <dbReference type="ChEBI" id="CHEBI:29103"/>
    </ligand>
</feature>
<reference evidence="14" key="1">
    <citation type="submission" date="2021-09" db="EMBL/GenBank/DDBJ databases">
        <authorList>
            <consortium name="AG Swart"/>
            <person name="Singh M."/>
            <person name="Singh A."/>
            <person name="Seah K."/>
            <person name="Emmerich C."/>
        </authorList>
    </citation>
    <scope>NUCLEOTIDE SEQUENCE</scope>
    <source>
        <strain evidence="14">ATCC30299</strain>
    </source>
</reference>
<dbReference type="PRINTS" id="PR00990">
    <property type="entry name" value="RIBOKINASE"/>
</dbReference>
<dbReference type="SUPFAM" id="SSF53613">
    <property type="entry name" value="Ribokinase-like"/>
    <property type="match status" value="1"/>
</dbReference>
<dbReference type="EMBL" id="CAJZBQ010000062">
    <property type="protein sequence ID" value="CAG9335247.1"/>
    <property type="molecule type" value="Genomic_DNA"/>
</dbReference>
<dbReference type="EC" id="2.7.1.15" evidence="2 12"/>
<accession>A0AAU9KDB3</accession>
<dbReference type="InterPro" id="IPR011611">
    <property type="entry name" value="PfkB_dom"/>
</dbReference>
<sequence>MKKLAVLGSANGDLYVEVNKLPLIGETIQAHAGGELRAGGKGANQAAAASLLGGSTFFLGQVGNDAAGGMLKSELSSRGVNIENINTLSDTPSGQAIIILLTTGDNSIIIIGGANMRWSSLSESIRNTIINCDALLLQREIPDEINIQAARLAKENGKIVIMDTGGKEGELPNELLENVDILSPNTTELERLTGIQNDIVQASEKLFKIGVKHLVVKLGSEGSLYLGSNGRYEQRALSDQELSIVDTTGAGDCFTAALAVKLLERGSLHLEDFAEAMKFASAAAFLSITKKGALESMPNRDAVEAFLTKFQ</sequence>
<evidence type="ECO:0000313" key="15">
    <source>
        <dbReference type="Proteomes" id="UP001162131"/>
    </source>
</evidence>
<feature type="binding site" evidence="12">
    <location>
        <position position="185"/>
    </location>
    <ligand>
        <name>ATP</name>
        <dbReference type="ChEBI" id="CHEBI:30616"/>
    </ligand>
</feature>
<feature type="binding site" evidence="12">
    <location>
        <position position="287"/>
    </location>
    <ligand>
        <name>K(+)</name>
        <dbReference type="ChEBI" id="CHEBI:29103"/>
    </ligand>
</feature>
<evidence type="ECO:0000256" key="3">
    <source>
        <dbReference type="ARBA" id="ARBA00016943"/>
    </source>
</evidence>
<dbReference type="InterPro" id="IPR011877">
    <property type="entry name" value="Ribokinase"/>
</dbReference>
<protein>
    <recommendedName>
        <fullName evidence="3 12">Ribokinase</fullName>
        <shortName evidence="12">RK</shortName>
        <ecNumber evidence="2 12">2.7.1.15</ecNumber>
    </recommendedName>
</protein>
<dbReference type="AlphaFoldDB" id="A0AAU9KDB3"/>
<dbReference type="PROSITE" id="PS00584">
    <property type="entry name" value="PFKB_KINASES_2"/>
    <property type="match status" value="1"/>
</dbReference>
<keyword evidence="10 12" id="KW-0630">Potassium</keyword>
<evidence type="ECO:0000256" key="6">
    <source>
        <dbReference type="ARBA" id="ARBA00022741"/>
    </source>
</evidence>
<comment type="caution">
    <text evidence="12">Lacks conserved residue(s) required for the propagation of feature annotation.</text>
</comment>
<feature type="binding site" evidence="12">
    <location>
        <position position="246"/>
    </location>
    <ligand>
        <name>K(+)</name>
        <dbReference type="ChEBI" id="CHEBI:29103"/>
    </ligand>
</feature>
<keyword evidence="15" id="KW-1185">Reference proteome</keyword>
<keyword evidence="8 12" id="KW-0067">ATP-binding</keyword>
<feature type="binding site" evidence="12">
    <location>
        <position position="290"/>
    </location>
    <ligand>
        <name>K(+)</name>
        <dbReference type="ChEBI" id="CHEBI:29103"/>
    </ligand>
</feature>
<keyword evidence="12" id="KW-0963">Cytoplasm</keyword>
<keyword evidence="6 12" id="KW-0547">Nucleotide-binding</keyword>
<dbReference type="GO" id="GO:0005634">
    <property type="term" value="C:nucleus"/>
    <property type="evidence" value="ECO:0007669"/>
    <property type="project" value="UniProtKB-SubCell"/>
</dbReference>
<dbReference type="InterPro" id="IPR002139">
    <property type="entry name" value="Ribo/fructo_kinase"/>
</dbReference>
<gene>
    <name evidence="14" type="ORF">BSTOLATCC_MIC63724</name>
</gene>
<keyword evidence="11 12" id="KW-0119">Carbohydrate metabolism</keyword>
<comment type="function">
    <text evidence="12">Catalyzes the phosphorylation of ribose at O-5 in a reaction requiring ATP and magnesium. The resulting D-ribose-5-phosphate can then be used either for sythesis of nucleotides, histidine, and tryptophan, or as a component of the pentose phosphate pathway.</text>
</comment>
<feature type="binding site" evidence="12">
    <location>
        <begin position="251"/>
        <end position="252"/>
    </location>
    <ligand>
        <name>ATP</name>
        <dbReference type="ChEBI" id="CHEBI:30616"/>
    </ligand>
</feature>
<comment type="similarity">
    <text evidence="12">Belongs to the carbohydrate kinase PfkB family. Ribokinase subfamily.</text>
</comment>
<feature type="binding site" evidence="12">
    <location>
        <position position="140"/>
    </location>
    <ligand>
        <name>substrate</name>
    </ligand>
</feature>
<comment type="pathway">
    <text evidence="12">Carbohydrate metabolism; D-ribose degradation; D-ribose 5-phosphate from beta-D-ribopyranose: step 2/2.</text>
</comment>
<comment type="activity regulation">
    <text evidence="12">Activated by a monovalent cation that binds near, but not in, the active site. The most likely occupant of the site in vivo is potassium. Ion binding induces a conformational change that may alter substrate affinity.</text>
</comment>
<evidence type="ECO:0000256" key="12">
    <source>
        <dbReference type="HAMAP-Rule" id="MF_03215"/>
    </source>
</evidence>
<evidence type="ECO:0000256" key="2">
    <source>
        <dbReference type="ARBA" id="ARBA00012035"/>
    </source>
</evidence>
<keyword evidence="4 12" id="KW-0808">Transferase</keyword>
<dbReference type="Pfam" id="PF00294">
    <property type="entry name" value="PfkB"/>
    <property type="match status" value="1"/>
</dbReference>
<evidence type="ECO:0000256" key="5">
    <source>
        <dbReference type="ARBA" id="ARBA00022723"/>
    </source>
</evidence>
<dbReference type="Gene3D" id="3.40.1190.20">
    <property type="match status" value="1"/>
</dbReference>
<dbReference type="PANTHER" id="PTHR10584">
    <property type="entry name" value="SUGAR KINASE"/>
    <property type="match status" value="1"/>
</dbReference>
<evidence type="ECO:0000256" key="11">
    <source>
        <dbReference type="ARBA" id="ARBA00023277"/>
    </source>
</evidence>
<comment type="catalytic activity">
    <reaction evidence="12">
        <text>D-ribose + ATP = D-ribose 5-phosphate + ADP + H(+)</text>
        <dbReference type="Rhea" id="RHEA:13697"/>
        <dbReference type="ChEBI" id="CHEBI:15378"/>
        <dbReference type="ChEBI" id="CHEBI:30616"/>
        <dbReference type="ChEBI" id="CHEBI:47013"/>
        <dbReference type="ChEBI" id="CHEBI:78346"/>
        <dbReference type="ChEBI" id="CHEBI:456216"/>
        <dbReference type="EC" id="2.7.1.15"/>
    </reaction>
</comment>
<dbReference type="GO" id="GO:0005737">
    <property type="term" value="C:cytoplasm"/>
    <property type="evidence" value="ECO:0007669"/>
    <property type="project" value="UniProtKB-SubCell"/>
</dbReference>
<dbReference type="GO" id="GO:0005524">
    <property type="term" value="F:ATP binding"/>
    <property type="evidence" value="ECO:0007669"/>
    <property type="project" value="UniProtKB-UniRule"/>
</dbReference>
<comment type="cofactor">
    <cofactor evidence="12">
        <name>Mg(2+)</name>
        <dbReference type="ChEBI" id="CHEBI:18420"/>
    </cofactor>
    <text evidence="12">Requires a divalent cation, most likely magnesium in vivo, as an electrophilic catalyst to aid phosphoryl group transfer. It is the chelate of the metal and the nucleotide that is the actual substrate.</text>
</comment>
<dbReference type="GO" id="GO:0046872">
    <property type="term" value="F:metal ion binding"/>
    <property type="evidence" value="ECO:0007669"/>
    <property type="project" value="UniProtKB-KW"/>
</dbReference>
<dbReference type="PANTHER" id="PTHR10584:SF166">
    <property type="entry name" value="RIBOKINASE"/>
    <property type="match status" value="1"/>
</dbReference>
<organism evidence="14 15">
    <name type="scientific">Blepharisma stoltei</name>
    <dbReference type="NCBI Taxonomy" id="1481888"/>
    <lineage>
        <taxon>Eukaryota</taxon>
        <taxon>Sar</taxon>
        <taxon>Alveolata</taxon>
        <taxon>Ciliophora</taxon>
        <taxon>Postciliodesmatophora</taxon>
        <taxon>Heterotrichea</taxon>
        <taxon>Heterotrichida</taxon>
        <taxon>Blepharismidae</taxon>
        <taxon>Blepharisma</taxon>
    </lineage>
</organism>
<comment type="similarity">
    <text evidence="1">Belongs to the carbohydrate kinase pfkB family.</text>
</comment>
<keyword evidence="5 12" id="KW-0479">Metal-binding</keyword>
<comment type="subcellular location">
    <subcellularLocation>
        <location evidence="12">Cytoplasm</location>
    </subcellularLocation>
    <subcellularLocation>
        <location evidence="12">Nucleus</location>
    </subcellularLocation>
</comment>
<dbReference type="InterPro" id="IPR029056">
    <property type="entry name" value="Ribokinase-like"/>
</dbReference>
<dbReference type="CDD" id="cd01174">
    <property type="entry name" value="ribokinase"/>
    <property type="match status" value="1"/>
</dbReference>
<dbReference type="HAMAP" id="MF_01987">
    <property type="entry name" value="Ribokinase"/>
    <property type="match status" value="1"/>
</dbReference>
<evidence type="ECO:0000256" key="1">
    <source>
        <dbReference type="ARBA" id="ARBA00005380"/>
    </source>
</evidence>
<dbReference type="Proteomes" id="UP001162131">
    <property type="component" value="Unassembled WGS sequence"/>
</dbReference>
<dbReference type="GO" id="GO:0019303">
    <property type="term" value="P:D-ribose catabolic process"/>
    <property type="evidence" value="ECO:0007669"/>
    <property type="project" value="UniProtKB-UniRule"/>
</dbReference>
<evidence type="ECO:0000256" key="9">
    <source>
        <dbReference type="ARBA" id="ARBA00022842"/>
    </source>
</evidence>
<feature type="binding site" evidence="12">
    <location>
        <position position="248"/>
    </location>
    <ligand>
        <name>K(+)</name>
        <dbReference type="ChEBI" id="CHEBI:29103"/>
    </ligand>
</feature>
<comment type="caution">
    <text evidence="14">The sequence shown here is derived from an EMBL/GenBank/DDBJ whole genome shotgun (WGS) entry which is preliminary data.</text>
</comment>
<evidence type="ECO:0000313" key="14">
    <source>
        <dbReference type="EMBL" id="CAG9335247.1"/>
    </source>
</evidence>
<feature type="binding site" evidence="12">
    <location>
        <position position="296"/>
    </location>
    <ligand>
        <name>K(+)</name>
        <dbReference type="ChEBI" id="CHEBI:29103"/>
    </ligand>
</feature>
<feature type="domain" description="Carbohydrate kinase PfkB" evidence="13">
    <location>
        <begin position="1"/>
        <end position="299"/>
    </location>
</feature>
<feature type="active site" description="Proton acceptor" evidence="12">
    <location>
        <position position="252"/>
    </location>
</feature>
<keyword evidence="9 12" id="KW-0460">Magnesium</keyword>
<evidence type="ECO:0000256" key="7">
    <source>
        <dbReference type="ARBA" id="ARBA00022777"/>
    </source>
</evidence>
<feature type="binding site" evidence="12">
    <location>
        <begin position="217"/>
        <end position="222"/>
    </location>
    <ligand>
        <name>ATP</name>
        <dbReference type="ChEBI" id="CHEBI:30616"/>
    </ligand>
</feature>
<keyword evidence="12" id="KW-0539">Nucleus</keyword>
<feature type="binding site" evidence="12">
    <location>
        <begin position="40"/>
        <end position="44"/>
    </location>
    <ligand>
        <name>substrate</name>
    </ligand>
</feature>
<feature type="binding site" evidence="12">
    <location>
        <position position="252"/>
    </location>
    <ligand>
        <name>substrate</name>
    </ligand>
</feature>
<evidence type="ECO:0000256" key="4">
    <source>
        <dbReference type="ARBA" id="ARBA00022679"/>
    </source>
</evidence>
<evidence type="ECO:0000259" key="13">
    <source>
        <dbReference type="Pfam" id="PF00294"/>
    </source>
</evidence>
<evidence type="ECO:0000256" key="10">
    <source>
        <dbReference type="ARBA" id="ARBA00022958"/>
    </source>
</evidence>
<proteinExistence type="inferred from homology"/>
<name>A0AAU9KDB3_9CILI</name>
<comment type="subunit">
    <text evidence="12">Homodimer.</text>
</comment>